<keyword evidence="11" id="KW-0739">Sodium transport</keyword>
<evidence type="ECO:0000256" key="11">
    <source>
        <dbReference type="ARBA" id="ARBA00023201"/>
    </source>
</evidence>
<evidence type="ECO:0000256" key="12">
    <source>
        <dbReference type="ARBA" id="ARBA00033708"/>
    </source>
</evidence>
<feature type="transmembrane region" description="Helical" evidence="15">
    <location>
        <begin position="146"/>
        <end position="170"/>
    </location>
</feature>
<feature type="transmembrane region" description="Helical" evidence="15">
    <location>
        <begin position="445"/>
        <end position="470"/>
    </location>
</feature>
<keyword evidence="17" id="KW-1185">Reference proteome</keyword>
<feature type="transmembrane region" description="Helical" evidence="15">
    <location>
        <begin position="73"/>
        <end position="92"/>
    </location>
</feature>
<feature type="transmembrane region" description="Helical" evidence="15">
    <location>
        <begin position="191"/>
        <end position="211"/>
    </location>
</feature>
<protein>
    <submittedName>
        <fullName evidence="16">SSS family solute:Na+ symporter</fullName>
    </submittedName>
</protein>
<dbReference type="InterPro" id="IPR038377">
    <property type="entry name" value="Na/Glc_symporter_sf"/>
</dbReference>
<evidence type="ECO:0000256" key="5">
    <source>
        <dbReference type="ARBA" id="ARBA00022692"/>
    </source>
</evidence>
<evidence type="ECO:0000256" key="2">
    <source>
        <dbReference type="ARBA" id="ARBA00006434"/>
    </source>
</evidence>
<feature type="transmembrane region" description="Helical" evidence="15">
    <location>
        <begin position="389"/>
        <end position="412"/>
    </location>
</feature>
<dbReference type="InterPro" id="IPR050277">
    <property type="entry name" value="Sodium:Solute_Symporter"/>
</dbReference>
<sequence length="514" mass="54122">MDMLIGYGGVALFFLVVIIILERTKRKDATFSDYATAGRSFGSFYSTMAFVNTWLPGTIFIAFAGLAAAAGVIGFYFVPYSLLAAVLMFWLAKPVSKWGKRFDLRTQADLIGLRYNSKVVRVTAAAIGIIASFPWVILGMQSLGLVFTYLSFGVVSGVTAVVIGILLIGVRQIWTVRFGMRGVVISDMVQGIFAYFIGTAVILGIMVWLLTNGHGFGQVSPGFFTIPGPGSALGPMYLMSLVLTGAVGGWCWPDIFVRLFTARSTSTIKRSAAQAAPILFIFGTALTLLSILASSVPEVAKAPDNVWFITAGIGGVGLVTVAGICVVAATMGNVGANLQALGTMTANDIIGVARHHRVTDPKTGKIAVAVLTILAAAGAFATLNISTGLIVLALVSYQGICQLAPTLFFGIFWKRGNAAGATAGMIGGFITAAILEILYPTSIPWLGGLTSGVAALIVNVLLYVGCALALPSAPQERARVEELFGHLRGPETATDTTSTTPIDEKEPSKARNPR</sequence>
<keyword evidence="4" id="KW-1003">Cell membrane</keyword>
<evidence type="ECO:0000256" key="3">
    <source>
        <dbReference type="ARBA" id="ARBA00022448"/>
    </source>
</evidence>
<dbReference type="Pfam" id="PF00474">
    <property type="entry name" value="SSF"/>
    <property type="match status" value="1"/>
</dbReference>
<feature type="transmembrane region" description="Helical" evidence="15">
    <location>
        <begin position="44"/>
        <end position="67"/>
    </location>
</feature>
<evidence type="ECO:0000256" key="7">
    <source>
        <dbReference type="ARBA" id="ARBA00022989"/>
    </source>
</evidence>
<keyword evidence="6" id="KW-0769">Symport</keyword>
<feature type="transmembrane region" description="Helical" evidence="15">
    <location>
        <begin position="306"/>
        <end position="329"/>
    </location>
</feature>
<keyword evidence="8" id="KW-0915">Sodium</keyword>
<feature type="region of interest" description="Disordered" evidence="14">
    <location>
        <begin position="489"/>
        <end position="514"/>
    </location>
</feature>
<evidence type="ECO:0000256" key="4">
    <source>
        <dbReference type="ARBA" id="ARBA00022475"/>
    </source>
</evidence>
<feature type="compositionally biased region" description="Basic and acidic residues" evidence="14">
    <location>
        <begin position="502"/>
        <end position="514"/>
    </location>
</feature>
<keyword evidence="5 15" id="KW-0812">Transmembrane</keyword>
<evidence type="ECO:0000256" key="6">
    <source>
        <dbReference type="ARBA" id="ARBA00022847"/>
    </source>
</evidence>
<comment type="catalytic activity">
    <reaction evidence="12">
        <text>L-proline(in) + Na(+)(in) = L-proline(out) + Na(+)(out)</text>
        <dbReference type="Rhea" id="RHEA:28967"/>
        <dbReference type="ChEBI" id="CHEBI:29101"/>
        <dbReference type="ChEBI" id="CHEBI:60039"/>
    </reaction>
</comment>
<comment type="caution">
    <text evidence="16">The sequence shown here is derived from an EMBL/GenBank/DDBJ whole genome shotgun (WGS) entry which is preliminary data.</text>
</comment>
<feature type="transmembrane region" description="Helical" evidence="15">
    <location>
        <begin position="231"/>
        <end position="252"/>
    </location>
</feature>
<dbReference type="PROSITE" id="PS00457">
    <property type="entry name" value="NA_SOLUT_SYMP_2"/>
    <property type="match status" value="1"/>
</dbReference>
<dbReference type="EMBL" id="JAUSSW010000015">
    <property type="protein sequence ID" value="MDQ0104323.1"/>
    <property type="molecule type" value="Genomic_DNA"/>
</dbReference>
<evidence type="ECO:0000256" key="10">
    <source>
        <dbReference type="ARBA" id="ARBA00023136"/>
    </source>
</evidence>
<dbReference type="PANTHER" id="PTHR48086">
    <property type="entry name" value="SODIUM/PROLINE SYMPORTER-RELATED"/>
    <property type="match status" value="1"/>
</dbReference>
<gene>
    <name evidence="16" type="ORF">J2T10_003997</name>
</gene>
<dbReference type="PANTHER" id="PTHR48086:SF3">
    <property type="entry name" value="SODIUM_PROLINE SYMPORTER"/>
    <property type="match status" value="1"/>
</dbReference>
<evidence type="ECO:0000256" key="9">
    <source>
        <dbReference type="ARBA" id="ARBA00023065"/>
    </source>
</evidence>
<feature type="transmembrane region" description="Helical" evidence="15">
    <location>
        <begin position="119"/>
        <end position="140"/>
    </location>
</feature>
<keyword evidence="7 15" id="KW-1133">Transmembrane helix</keyword>
<feature type="transmembrane region" description="Helical" evidence="15">
    <location>
        <begin position="366"/>
        <end position="383"/>
    </location>
</feature>
<feature type="transmembrane region" description="Helical" evidence="15">
    <location>
        <begin position="419"/>
        <end position="439"/>
    </location>
</feature>
<name>A0ABT9TU55_PAENI</name>
<dbReference type="CDD" id="cd10322">
    <property type="entry name" value="SLC5sbd"/>
    <property type="match status" value="1"/>
</dbReference>
<dbReference type="Proteomes" id="UP001244563">
    <property type="component" value="Unassembled WGS sequence"/>
</dbReference>
<proteinExistence type="inferred from homology"/>
<evidence type="ECO:0000256" key="8">
    <source>
        <dbReference type="ARBA" id="ARBA00023053"/>
    </source>
</evidence>
<evidence type="ECO:0000256" key="15">
    <source>
        <dbReference type="SAM" id="Phobius"/>
    </source>
</evidence>
<feature type="transmembrane region" description="Helical" evidence="15">
    <location>
        <begin position="273"/>
        <end position="294"/>
    </location>
</feature>
<evidence type="ECO:0000313" key="17">
    <source>
        <dbReference type="Proteomes" id="UP001244563"/>
    </source>
</evidence>
<keyword evidence="10 15" id="KW-0472">Membrane</keyword>
<evidence type="ECO:0000313" key="16">
    <source>
        <dbReference type="EMBL" id="MDQ0104323.1"/>
    </source>
</evidence>
<feature type="transmembrane region" description="Helical" evidence="15">
    <location>
        <begin position="6"/>
        <end position="23"/>
    </location>
</feature>
<dbReference type="InterPro" id="IPR001734">
    <property type="entry name" value="Na/solute_symporter"/>
</dbReference>
<evidence type="ECO:0000256" key="13">
    <source>
        <dbReference type="RuleBase" id="RU362091"/>
    </source>
</evidence>
<accession>A0ABT9TU55</accession>
<dbReference type="Gene3D" id="1.20.1730.10">
    <property type="entry name" value="Sodium/glucose cotransporter"/>
    <property type="match status" value="1"/>
</dbReference>
<comment type="similarity">
    <text evidence="2 13">Belongs to the sodium:solute symporter (SSF) (TC 2.A.21) family.</text>
</comment>
<organism evidence="16 17">
    <name type="scientific">Paenarthrobacter nicotinovorans</name>
    <name type="common">Arthrobacter nicotinovorans</name>
    <dbReference type="NCBI Taxonomy" id="29320"/>
    <lineage>
        <taxon>Bacteria</taxon>
        <taxon>Bacillati</taxon>
        <taxon>Actinomycetota</taxon>
        <taxon>Actinomycetes</taxon>
        <taxon>Micrococcales</taxon>
        <taxon>Micrococcaceae</taxon>
        <taxon>Paenarthrobacter</taxon>
    </lineage>
</organism>
<keyword evidence="9" id="KW-0406">Ion transport</keyword>
<evidence type="ECO:0000256" key="14">
    <source>
        <dbReference type="SAM" id="MobiDB-lite"/>
    </source>
</evidence>
<keyword evidence="3" id="KW-0813">Transport</keyword>
<evidence type="ECO:0000256" key="1">
    <source>
        <dbReference type="ARBA" id="ARBA00004651"/>
    </source>
</evidence>
<dbReference type="InterPro" id="IPR018212">
    <property type="entry name" value="Na/solute_symporter_CS"/>
</dbReference>
<dbReference type="PROSITE" id="PS50283">
    <property type="entry name" value="NA_SOLUT_SYMP_3"/>
    <property type="match status" value="1"/>
</dbReference>
<comment type="subcellular location">
    <subcellularLocation>
        <location evidence="1">Cell membrane</location>
        <topology evidence="1">Multi-pass membrane protein</topology>
    </subcellularLocation>
</comment>
<reference evidence="16 17" key="1">
    <citation type="submission" date="2023-07" db="EMBL/GenBank/DDBJ databases">
        <title>Sorghum-associated microbial communities from plants grown in Nebraska, USA.</title>
        <authorList>
            <person name="Schachtman D."/>
        </authorList>
    </citation>
    <scope>NUCLEOTIDE SEQUENCE [LARGE SCALE GENOMIC DNA]</scope>
    <source>
        <strain evidence="16 17">CC523</strain>
    </source>
</reference>